<organism evidence="1 2">
    <name type="scientific">[Ruminococcus] lactaris ATCC 29176</name>
    <dbReference type="NCBI Taxonomy" id="471875"/>
    <lineage>
        <taxon>Bacteria</taxon>
        <taxon>Bacillati</taxon>
        <taxon>Bacillota</taxon>
        <taxon>Clostridia</taxon>
        <taxon>Lachnospirales</taxon>
        <taxon>Lachnospiraceae</taxon>
        <taxon>Mediterraneibacter</taxon>
    </lineage>
</organism>
<dbReference type="Proteomes" id="UP000003254">
    <property type="component" value="Unassembled WGS sequence"/>
</dbReference>
<accession>B5CLG3</accession>
<sequence>MGIFAACPIKRRGRLYRIKDVEVIGATLSMMREIHHRYCCD</sequence>
<proteinExistence type="predicted"/>
<reference evidence="1 2" key="2">
    <citation type="submission" date="2008-08" db="EMBL/GenBank/DDBJ databases">
        <authorList>
            <person name="Fulton L."/>
            <person name="Clifton S."/>
            <person name="Fulton B."/>
            <person name="Xu J."/>
            <person name="Minx P."/>
            <person name="Pepin K.H."/>
            <person name="Johnson M."/>
            <person name="Bhonagiri V."/>
            <person name="Nash W.E."/>
            <person name="Mardis E.R."/>
            <person name="Wilson R.K."/>
        </authorList>
    </citation>
    <scope>NUCLEOTIDE SEQUENCE [LARGE SCALE GENOMIC DNA]</scope>
    <source>
        <strain evidence="1 2">ATCC 29176</strain>
    </source>
</reference>
<keyword evidence="2" id="KW-1185">Reference proteome</keyword>
<evidence type="ECO:0000313" key="2">
    <source>
        <dbReference type="Proteomes" id="UP000003254"/>
    </source>
</evidence>
<evidence type="ECO:0000313" key="1">
    <source>
        <dbReference type="EMBL" id="EDY33897.1"/>
    </source>
</evidence>
<dbReference type="EMBL" id="ABOU02000012">
    <property type="protein sequence ID" value="EDY33897.1"/>
    <property type="molecule type" value="Genomic_DNA"/>
</dbReference>
<dbReference type="AlphaFoldDB" id="B5CLG3"/>
<gene>
    <name evidence="1" type="ORF">RUMLAC_00284</name>
</gene>
<reference evidence="1 2" key="1">
    <citation type="submission" date="2008-08" db="EMBL/GenBank/DDBJ databases">
        <title>Draft genome sequence of Ruminococcus lactaris ATCC 29176.</title>
        <authorList>
            <person name="Sudarsanam P."/>
            <person name="Ley R."/>
            <person name="Guruge J."/>
            <person name="Turnbaugh P.J."/>
            <person name="Mahowald M."/>
            <person name="Liep D."/>
            <person name="Gordon J."/>
        </authorList>
    </citation>
    <scope>NUCLEOTIDE SEQUENCE [LARGE SCALE GENOMIC DNA]</scope>
    <source>
        <strain evidence="1 2">ATCC 29176</strain>
    </source>
</reference>
<protein>
    <submittedName>
        <fullName evidence="1">Uncharacterized protein</fullName>
    </submittedName>
</protein>
<comment type="caution">
    <text evidence="1">The sequence shown here is derived from an EMBL/GenBank/DDBJ whole genome shotgun (WGS) entry which is preliminary data.</text>
</comment>
<name>B5CLG3_9FIRM</name>
<dbReference type="HOGENOM" id="CLU_3276178_0_0_9"/>